<organism evidence="2 3">
    <name type="scientific">Bradyrhizobium lablabi</name>
    <dbReference type="NCBI Taxonomy" id="722472"/>
    <lineage>
        <taxon>Bacteria</taxon>
        <taxon>Pseudomonadati</taxon>
        <taxon>Pseudomonadota</taxon>
        <taxon>Alphaproteobacteria</taxon>
        <taxon>Hyphomicrobiales</taxon>
        <taxon>Nitrobacteraceae</taxon>
        <taxon>Bradyrhizobium</taxon>
    </lineage>
</organism>
<evidence type="ECO:0000256" key="1">
    <source>
        <dbReference type="SAM" id="MobiDB-lite"/>
    </source>
</evidence>
<dbReference type="EMBL" id="LLYB01000131">
    <property type="protein sequence ID" value="KRR16049.1"/>
    <property type="molecule type" value="Genomic_DNA"/>
</dbReference>
<comment type="caution">
    <text evidence="2">The sequence shown here is derived from an EMBL/GenBank/DDBJ whole genome shotgun (WGS) entry which is preliminary data.</text>
</comment>
<feature type="region of interest" description="Disordered" evidence="1">
    <location>
        <begin position="60"/>
        <end position="79"/>
    </location>
</feature>
<sequence length="79" mass="8823">MNQTNDKSLKQHRSKQLYDRAFFFKRLAIGAADSKFSAKLQPLVDEYESEAARAMLEMEQPAAPRESAGGCALPEHHTG</sequence>
<name>A0A0R3M809_9BRAD</name>
<proteinExistence type="predicted"/>
<protein>
    <submittedName>
        <fullName evidence="2">Uncharacterized protein</fullName>
    </submittedName>
</protein>
<accession>A0A0R3M809</accession>
<gene>
    <name evidence="2" type="ORF">CQ14_23650</name>
</gene>
<evidence type="ECO:0000313" key="3">
    <source>
        <dbReference type="Proteomes" id="UP000051660"/>
    </source>
</evidence>
<dbReference type="Proteomes" id="UP000051660">
    <property type="component" value="Unassembled WGS sequence"/>
</dbReference>
<reference evidence="2 3" key="1">
    <citation type="submission" date="2014-03" db="EMBL/GenBank/DDBJ databases">
        <title>Bradyrhizobium valentinum sp. nov., isolated from effective nodules of Lupinus mariae-josephae, a lupine endemic of basic-lime soils in Eastern Spain.</title>
        <authorList>
            <person name="Duran D."/>
            <person name="Rey L."/>
            <person name="Navarro A."/>
            <person name="Busquets A."/>
            <person name="Imperial J."/>
            <person name="Ruiz-Argueso T."/>
        </authorList>
    </citation>
    <scope>NUCLEOTIDE SEQUENCE [LARGE SCALE GENOMIC DNA]</scope>
    <source>
        <strain evidence="2 3">CCBAU 23086</strain>
    </source>
</reference>
<evidence type="ECO:0000313" key="2">
    <source>
        <dbReference type="EMBL" id="KRR16049.1"/>
    </source>
</evidence>
<dbReference type="AlphaFoldDB" id="A0A0R3M809"/>